<evidence type="ECO:0000256" key="10">
    <source>
        <dbReference type="ARBA" id="ARBA00023128"/>
    </source>
</evidence>
<keyword evidence="5 12" id="KW-0138">CF(0)</keyword>
<organism evidence="14">
    <name type="scientific">Ephemera sp. XL-2019</name>
    <dbReference type="NCBI Taxonomy" id="2682728"/>
    <lineage>
        <taxon>Eukaryota</taxon>
        <taxon>Metazoa</taxon>
        <taxon>Ecdysozoa</taxon>
        <taxon>Arthropoda</taxon>
        <taxon>Hexapoda</taxon>
        <taxon>Insecta</taxon>
        <taxon>Pterygota</taxon>
        <taxon>Palaeoptera</taxon>
        <taxon>Ephemeroptera</taxon>
        <taxon>Scapphodonta</taxon>
        <taxon>Ephemeridae</taxon>
        <taxon>Ephemera</taxon>
    </lineage>
</organism>
<feature type="transmembrane region" description="Helical" evidence="13">
    <location>
        <begin position="7"/>
        <end position="29"/>
    </location>
</feature>
<evidence type="ECO:0000256" key="9">
    <source>
        <dbReference type="ARBA" id="ARBA00023065"/>
    </source>
</evidence>
<evidence type="ECO:0000256" key="2">
    <source>
        <dbReference type="ARBA" id="ARBA00008892"/>
    </source>
</evidence>
<dbReference type="GO" id="GO:0015078">
    <property type="term" value="F:proton transmembrane transporter activity"/>
    <property type="evidence" value="ECO:0007669"/>
    <property type="project" value="InterPro"/>
</dbReference>
<dbReference type="AlphaFoldDB" id="A0A6C0R1K2"/>
<geneLocation type="mitochondrion" evidence="14"/>
<comment type="similarity">
    <text evidence="2 12">Belongs to the ATPase protein 8 family.</text>
</comment>
<evidence type="ECO:0000256" key="13">
    <source>
        <dbReference type="SAM" id="Phobius"/>
    </source>
</evidence>
<keyword evidence="9 12" id="KW-0406">Ion transport</keyword>
<evidence type="ECO:0000256" key="3">
    <source>
        <dbReference type="ARBA" id="ARBA00011291"/>
    </source>
</evidence>
<keyword evidence="8 13" id="KW-1133">Transmembrane helix</keyword>
<proteinExistence type="inferred from homology"/>
<evidence type="ECO:0000256" key="11">
    <source>
        <dbReference type="ARBA" id="ARBA00023136"/>
    </source>
</evidence>
<keyword evidence="10 12" id="KW-0496">Mitochondrion</keyword>
<keyword evidence="4 12" id="KW-0813">Transport</keyword>
<reference evidence="14" key="1">
    <citation type="journal article" date="2019" name="Sci. Rep.">
        <title>The mitochondrial genomes of palaeopteran insects and insights into the early insect relationships.</title>
        <authorList>
            <person name="Song N."/>
            <person name="Li X."/>
            <person name="Yin X."/>
            <person name="Li X."/>
            <person name="Yin J."/>
            <person name="Pan P."/>
        </authorList>
    </citation>
    <scope>NUCLEOTIDE SEQUENCE</scope>
</reference>
<dbReference type="EMBL" id="MK951659">
    <property type="protein sequence ID" value="QHZ87395.1"/>
    <property type="molecule type" value="Genomic_DNA"/>
</dbReference>
<comment type="subcellular location">
    <subcellularLocation>
        <location evidence="1 12">Mitochondrion membrane</location>
        <topology evidence="1 12">Single-pass membrane protein</topology>
    </subcellularLocation>
</comment>
<evidence type="ECO:0000313" key="14">
    <source>
        <dbReference type="EMBL" id="QHZ87395.1"/>
    </source>
</evidence>
<protein>
    <recommendedName>
        <fullName evidence="12">ATP synthase complex subunit 8</fullName>
    </recommendedName>
</protein>
<accession>A0A6C0R1K2</accession>
<evidence type="ECO:0000256" key="12">
    <source>
        <dbReference type="RuleBase" id="RU003661"/>
    </source>
</evidence>
<evidence type="ECO:0000256" key="4">
    <source>
        <dbReference type="ARBA" id="ARBA00022448"/>
    </source>
</evidence>
<keyword evidence="7 12" id="KW-0375">Hydrogen ion transport</keyword>
<keyword evidence="6 12" id="KW-0812">Transmembrane</keyword>
<evidence type="ECO:0000256" key="1">
    <source>
        <dbReference type="ARBA" id="ARBA00004304"/>
    </source>
</evidence>
<dbReference type="GO" id="GO:0045259">
    <property type="term" value="C:proton-transporting ATP synthase complex"/>
    <property type="evidence" value="ECO:0007669"/>
    <property type="project" value="UniProtKB-KW"/>
</dbReference>
<dbReference type="Pfam" id="PF00895">
    <property type="entry name" value="ATP-synt_8"/>
    <property type="match status" value="1"/>
</dbReference>
<evidence type="ECO:0000256" key="6">
    <source>
        <dbReference type="ARBA" id="ARBA00022692"/>
    </source>
</evidence>
<name>A0A6C0R1K2_9INSE</name>
<gene>
    <name evidence="14" type="primary">atp8</name>
</gene>
<dbReference type="GO" id="GO:0015986">
    <property type="term" value="P:proton motive force-driven ATP synthesis"/>
    <property type="evidence" value="ECO:0007669"/>
    <property type="project" value="InterPro"/>
</dbReference>
<comment type="subunit">
    <text evidence="3">F-type ATPases have 2 components, CF(1) - the catalytic core - and CF(0) - the membrane proton channel.</text>
</comment>
<evidence type="ECO:0000256" key="7">
    <source>
        <dbReference type="ARBA" id="ARBA00022781"/>
    </source>
</evidence>
<evidence type="ECO:0000256" key="5">
    <source>
        <dbReference type="ARBA" id="ARBA00022547"/>
    </source>
</evidence>
<evidence type="ECO:0000256" key="8">
    <source>
        <dbReference type="ARBA" id="ARBA00022989"/>
    </source>
</evidence>
<dbReference type="InterPro" id="IPR001421">
    <property type="entry name" value="ATP8_metazoa"/>
</dbReference>
<sequence length="53" mass="6171">MPQMAPLSWLTLFIIFSLTLILFNIINYYSFDTTPPSSTQTSKSLTKALNWQW</sequence>
<keyword evidence="11 13" id="KW-0472">Membrane</keyword>
<dbReference type="GO" id="GO:0031966">
    <property type="term" value="C:mitochondrial membrane"/>
    <property type="evidence" value="ECO:0007669"/>
    <property type="project" value="UniProtKB-SubCell"/>
</dbReference>